<feature type="chain" id="PRO_5020795118" evidence="1">
    <location>
        <begin position="22"/>
        <end position="107"/>
    </location>
</feature>
<evidence type="ECO:0000256" key="1">
    <source>
        <dbReference type="SAM" id="SignalP"/>
    </source>
</evidence>
<keyword evidence="3" id="KW-1185">Reference proteome</keyword>
<name>A0A4U3KYY0_9BACT</name>
<proteinExistence type="predicted"/>
<evidence type="ECO:0000313" key="3">
    <source>
        <dbReference type="Proteomes" id="UP000305848"/>
    </source>
</evidence>
<dbReference type="RefSeq" id="WP_137262821.1">
    <property type="nucleotide sequence ID" value="NZ_SZQL01000013.1"/>
</dbReference>
<sequence>MRYRKLIAVIVFISMAHMALAAFAGSADDRNKDKYSLKNLNKLSKNYSLSSLRTSTFQFKGFYQVEPNSGNPANSYLSLQRGNITYVYPYKYKVKVPRFATPTPPQR</sequence>
<dbReference type="Proteomes" id="UP000305848">
    <property type="component" value="Unassembled WGS sequence"/>
</dbReference>
<comment type="caution">
    <text evidence="2">The sequence shown here is derived from an EMBL/GenBank/DDBJ whole genome shotgun (WGS) entry which is preliminary data.</text>
</comment>
<organism evidence="2 3">
    <name type="scientific">Ilyomonas limi</name>
    <dbReference type="NCBI Taxonomy" id="2575867"/>
    <lineage>
        <taxon>Bacteria</taxon>
        <taxon>Pseudomonadati</taxon>
        <taxon>Bacteroidota</taxon>
        <taxon>Chitinophagia</taxon>
        <taxon>Chitinophagales</taxon>
        <taxon>Chitinophagaceae</taxon>
        <taxon>Ilyomonas</taxon>
    </lineage>
</organism>
<dbReference type="EMBL" id="SZQL01000013">
    <property type="protein sequence ID" value="TKK67004.1"/>
    <property type="molecule type" value="Genomic_DNA"/>
</dbReference>
<dbReference type="AlphaFoldDB" id="A0A4U3KYY0"/>
<keyword evidence="1" id="KW-0732">Signal</keyword>
<reference evidence="2 3" key="1">
    <citation type="submission" date="2019-05" db="EMBL/GenBank/DDBJ databases">
        <title>Panacibacter sp. strain 17mud1-8 Genome sequencing and assembly.</title>
        <authorList>
            <person name="Chhetri G."/>
        </authorList>
    </citation>
    <scope>NUCLEOTIDE SEQUENCE [LARGE SCALE GENOMIC DNA]</scope>
    <source>
        <strain evidence="2 3">17mud1-8</strain>
    </source>
</reference>
<protein>
    <submittedName>
        <fullName evidence="2">Uncharacterized protein</fullName>
    </submittedName>
</protein>
<gene>
    <name evidence="2" type="ORF">FC093_16025</name>
</gene>
<evidence type="ECO:0000313" key="2">
    <source>
        <dbReference type="EMBL" id="TKK67004.1"/>
    </source>
</evidence>
<accession>A0A4U3KYY0</accession>
<feature type="signal peptide" evidence="1">
    <location>
        <begin position="1"/>
        <end position="21"/>
    </location>
</feature>